<dbReference type="Gene3D" id="3.30.2000.30">
    <property type="match status" value="1"/>
</dbReference>
<reference evidence="1 2" key="1">
    <citation type="submission" date="2023-03" db="EMBL/GenBank/DDBJ databases">
        <title>Host association and intracellularity evolved multiple times independently in the Rickettsiales.</title>
        <authorList>
            <person name="Castelli M."/>
            <person name="Nardi T."/>
            <person name="Gammuto L."/>
            <person name="Bellinzona G."/>
            <person name="Sabaneyeva E."/>
            <person name="Potekhin A."/>
            <person name="Serra V."/>
            <person name="Petroni G."/>
            <person name="Sassera D."/>
        </authorList>
    </citation>
    <scope>NUCLEOTIDE SEQUENCE [LARGE SCALE GENOMIC DNA]</scope>
    <source>
        <strain evidence="1 2">Sr 2-6</strain>
    </source>
</reference>
<organism evidence="1 2">
    <name type="scientific">Candidatus Megaera venefica</name>
    <dbReference type="NCBI Taxonomy" id="2055910"/>
    <lineage>
        <taxon>Bacteria</taxon>
        <taxon>Pseudomonadati</taxon>
        <taxon>Pseudomonadota</taxon>
        <taxon>Alphaproteobacteria</taxon>
        <taxon>Rickettsiales</taxon>
        <taxon>Rickettsiaceae</taxon>
        <taxon>Candidatus Megaera</taxon>
    </lineage>
</organism>
<evidence type="ECO:0000313" key="1">
    <source>
        <dbReference type="EMBL" id="MEA0970505.1"/>
    </source>
</evidence>
<evidence type="ECO:0000313" key="2">
    <source>
        <dbReference type="Proteomes" id="UP001291687"/>
    </source>
</evidence>
<dbReference type="Proteomes" id="UP001291687">
    <property type="component" value="Unassembled WGS sequence"/>
</dbReference>
<sequence length="136" mass="15568">MSLTFIHDFQNRIYSSLSEDKEIMFIVKKVYIGAIQDGVSPFLLINVAKADDLSVHNIALYEVEFQVSAYAKDQNHQLLVKLSDLIVSNLSKINRLFGGYMIDGIKANNMQFEKAKDLVLNRLVINYKSFIKKEGY</sequence>
<dbReference type="EMBL" id="JARJFB010000023">
    <property type="protein sequence ID" value="MEA0970505.1"/>
    <property type="molecule type" value="Genomic_DNA"/>
</dbReference>
<name>A0ABU5NBE7_9RICK</name>
<proteinExistence type="predicted"/>
<gene>
    <name evidence="1" type="ORF">Megvenef_00471</name>
</gene>
<dbReference type="InterPro" id="IPR053745">
    <property type="entry name" value="Viral_Tail_Comp_sf"/>
</dbReference>
<evidence type="ECO:0008006" key="3">
    <source>
        <dbReference type="Google" id="ProtNLM"/>
    </source>
</evidence>
<accession>A0ABU5NBE7</accession>
<protein>
    <recommendedName>
        <fullName evidence="3">DUF3168 domain-containing protein</fullName>
    </recommendedName>
</protein>
<keyword evidence="2" id="KW-1185">Reference proteome</keyword>
<comment type="caution">
    <text evidence="1">The sequence shown here is derived from an EMBL/GenBank/DDBJ whole genome shotgun (WGS) entry which is preliminary data.</text>
</comment>